<dbReference type="PANTHER" id="PTHR30269:SF23">
    <property type="entry name" value="MEMBRANE TRANSPORTER PROTEIN YDHB-RELATED"/>
    <property type="match status" value="1"/>
</dbReference>
<evidence type="ECO:0000313" key="10">
    <source>
        <dbReference type="Proteomes" id="UP000239366"/>
    </source>
</evidence>
<keyword evidence="10" id="KW-1185">Reference proteome</keyword>
<feature type="transmembrane region" description="Helical" evidence="8">
    <location>
        <begin position="202"/>
        <end position="220"/>
    </location>
</feature>
<feature type="transmembrane region" description="Helical" evidence="8">
    <location>
        <begin position="98"/>
        <end position="116"/>
    </location>
</feature>
<keyword evidence="6 8" id="KW-1133">Transmembrane helix</keyword>
<keyword evidence="4 8" id="KW-1003">Cell membrane</keyword>
<comment type="subcellular location">
    <subcellularLocation>
        <location evidence="1 8">Cell membrane</location>
        <topology evidence="1 8">Multi-pass membrane protein</topology>
    </subcellularLocation>
</comment>
<gene>
    <name evidence="9" type="ORF">BST99_11705</name>
</gene>
<evidence type="ECO:0000256" key="8">
    <source>
        <dbReference type="RuleBase" id="RU363041"/>
    </source>
</evidence>
<evidence type="ECO:0000256" key="4">
    <source>
        <dbReference type="ARBA" id="ARBA00022475"/>
    </source>
</evidence>
<feature type="transmembrane region" description="Helical" evidence="8">
    <location>
        <begin position="226"/>
        <end position="244"/>
    </location>
</feature>
<dbReference type="OrthoDB" id="9801058at2"/>
<dbReference type="GO" id="GO:0005886">
    <property type="term" value="C:plasma membrane"/>
    <property type="evidence" value="ECO:0007669"/>
    <property type="project" value="UniProtKB-SubCell"/>
</dbReference>
<dbReference type="PANTHER" id="PTHR30269">
    <property type="entry name" value="TRANSMEMBRANE PROTEIN YFCA"/>
    <property type="match status" value="1"/>
</dbReference>
<evidence type="ECO:0000256" key="2">
    <source>
        <dbReference type="ARBA" id="ARBA00009142"/>
    </source>
</evidence>
<comment type="caution">
    <text evidence="9">The sequence shown here is derived from an EMBL/GenBank/DDBJ whole genome shotgun (WGS) entry which is preliminary data.</text>
</comment>
<evidence type="ECO:0000256" key="6">
    <source>
        <dbReference type="ARBA" id="ARBA00022989"/>
    </source>
</evidence>
<keyword evidence="5 8" id="KW-0812">Transmembrane</keyword>
<evidence type="ECO:0000256" key="7">
    <source>
        <dbReference type="ARBA" id="ARBA00023136"/>
    </source>
</evidence>
<dbReference type="EMBL" id="MQVX01000001">
    <property type="protein sequence ID" value="PQJ16294.1"/>
    <property type="molecule type" value="Genomic_DNA"/>
</dbReference>
<dbReference type="Proteomes" id="UP000239366">
    <property type="component" value="Unassembled WGS sequence"/>
</dbReference>
<dbReference type="InterPro" id="IPR052017">
    <property type="entry name" value="TSUP"/>
</dbReference>
<keyword evidence="7 8" id="KW-0472">Membrane</keyword>
<keyword evidence="3" id="KW-0813">Transport</keyword>
<dbReference type="AlphaFoldDB" id="A0A2S7T9H4"/>
<name>A0A2S7T9H4_9FLAO</name>
<accession>A0A2S7T9H4</accession>
<sequence length="245" mass="26832">MDSLLQQPWPAILAAFLIGTSKAGLKGLSVLNVTLMALSYGAFSSTGLIMPLLVVGDVFAVWYYNRHTEWKPLLRILPIMLVGIGLGTWIGDALPERIFQYTLAGIVLLSLGLLLYRDLRPGQLQKIPPFFAPVMGLLAGLATMLGNLAGSFTNLYFLGLGLQKNTFVGTAAWLFLITNAIKLPLHYWVWGTINADSLRVDLQLLPLLLVGLVVGVRIVRFIPEKAYRQFILAVTALGALLMLAR</sequence>
<comment type="similarity">
    <text evidence="2 8">Belongs to the 4-toluene sulfonate uptake permease (TSUP) (TC 2.A.102) family.</text>
</comment>
<protein>
    <recommendedName>
        <fullName evidence="8">Probable membrane transporter protein</fullName>
    </recommendedName>
</protein>
<feature type="transmembrane region" description="Helical" evidence="8">
    <location>
        <begin position="128"/>
        <end position="150"/>
    </location>
</feature>
<organism evidence="9 10">
    <name type="scientific">Aureicoccus marinus</name>
    <dbReference type="NCBI Taxonomy" id="754435"/>
    <lineage>
        <taxon>Bacteria</taxon>
        <taxon>Pseudomonadati</taxon>
        <taxon>Bacteroidota</taxon>
        <taxon>Flavobacteriia</taxon>
        <taxon>Flavobacteriales</taxon>
        <taxon>Flavobacteriaceae</taxon>
        <taxon>Aureicoccus</taxon>
    </lineage>
</organism>
<feature type="transmembrane region" description="Helical" evidence="8">
    <location>
        <begin position="73"/>
        <end position="92"/>
    </location>
</feature>
<proteinExistence type="inferred from homology"/>
<feature type="transmembrane region" description="Helical" evidence="8">
    <location>
        <begin position="170"/>
        <end position="190"/>
    </location>
</feature>
<dbReference type="Pfam" id="PF01925">
    <property type="entry name" value="TauE"/>
    <property type="match status" value="1"/>
</dbReference>
<evidence type="ECO:0000256" key="1">
    <source>
        <dbReference type="ARBA" id="ARBA00004651"/>
    </source>
</evidence>
<feature type="transmembrane region" description="Helical" evidence="8">
    <location>
        <begin position="39"/>
        <end position="64"/>
    </location>
</feature>
<evidence type="ECO:0000256" key="5">
    <source>
        <dbReference type="ARBA" id="ARBA00022692"/>
    </source>
</evidence>
<evidence type="ECO:0000256" key="3">
    <source>
        <dbReference type="ARBA" id="ARBA00022448"/>
    </source>
</evidence>
<evidence type="ECO:0000313" key="9">
    <source>
        <dbReference type="EMBL" id="PQJ16294.1"/>
    </source>
</evidence>
<reference evidence="10" key="1">
    <citation type="submission" date="2016-11" db="EMBL/GenBank/DDBJ databases">
        <title>Trade-off between light-utilization and light-protection in marine flavobacteria.</title>
        <authorList>
            <person name="Kumagai Y."/>
            <person name="Yoshizawa S."/>
            <person name="Kogure K."/>
        </authorList>
    </citation>
    <scope>NUCLEOTIDE SEQUENCE [LARGE SCALE GENOMIC DNA]</scope>
    <source>
        <strain evidence="10">SG-18</strain>
    </source>
</reference>
<dbReference type="InterPro" id="IPR002781">
    <property type="entry name" value="TM_pro_TauE-like"/>
</dbReference>